<evidence type="ECO:0000256" key="2">
    <source>
        <dbReference type="ARBA" id="ARBA00022679"/>
    </source>
</evidence>
<dbReference type="PROSITE" id="PS00094">
    <property type="entry name" value="C5_MTASE_1"/>
    <property type="match status" value="1"/>
</dbReference>
<evidence type="ECO:0000313" key="5">
    <source>
        <dbReference type="EMBL" id="QID06546.1"/>
    </source>
</evidence>
<organism evidence="5">
    <name type="scientific">Borely moumouvirus</name>
    <dbReference type="NCBI Taxonomy" id="2712067"/>
    <lineage>
        <taxon>Viruses</taxon>
        <taxon>Varidnaviria</taxon>
        <taxon>Bamfordvirae</taxon>
        <taxon>Nucleocytoviricota</taxon>
        <taxon>Megaviricetes</taxon>
        <taxon>Imitervirales</taxon>
        <taxon>Mimiviridae</taxon>
        <taxon>Megamimivirinae</taxon>
        <taxon>Moumouvirus</taxon>
    </lineage>
</organism>
<reference evidence="5" key="1">
    <citation type="submission" date="2019-07" db="EMBL/GenBank/DDBJ databases">
        <title>The discovery of a new lineage B mimivirus raises questions about particles surface fibrils.</title>
        <authorList>
            <person name="Silva L.K.S."/>
            <person name="Rodrigues R.A.L."/>
            <person name="Andrade A.C.S.P."/>
            <person name="Hikida H."/>
            <person name="Andreani J."/>
            <person name="Levasseur A."/>
            <person name="La Scola B."/>
            <person name="Abrahao J.S."/>
        </authorList>
    </citation>
    <scope>NUCLEOTIDE SEQUENCE</scope>
    <source>
        <strain evidence="5">B60</strain>
    </source>
</reference>
<evidence type="ECO:0000256" key="3">
    <source>
        <dbReference type="ARBA" id="ARBA00022691"/>
    </source>
</evidence>
<dbReference type="EMBL" id="MN175499">
    <property type="protein sequence ID" value="QID06546.1"/>
    <property type="molecule type" value="Genomic_DNA"/>
</dbReference>
<dbReference type="GO" id="GO:0032259">
    <property type="term" value="P:methylation"/>
    <property type="evidence" value="ECO:0007669"/>
    <property type="project" value="UniProtKB-KW"/>
</dbReference>
<evidence type="ECO:0000256" key="1">
    <source>
        <dbReference type="ARBA" id="ARBA00022603"/>
    </source>
</evidence>
<dbReference type="SUPFAM" id="SSF48403">
    <property type="entry name" value="Ankyrin repeat"/>
    <property type="match status" value="1"/>
</dbReference>
<name>A0A6G6ADS5_9VIRU</name>
<dbReference type="InterPro" id="IPR018117">
    <property type="entry name" value="C5_DNA_meth_AS"/>
</dbReference>
<accession>A0A6G6ADS5</accession>
<evidence type="ECO:0000256" key="4">
    <source>
        <dbReference type="SAM" id="MobiDB-lite"/>
    </source>
</evidence>
<proteinExistence type="predicted"/>
<dbReference type="Gene3D" id="1.25.40.20">
    <property type="entry name" value="Ankyrin repeat-containing domain"/>
    <property type="match status" value="1"/>
</dbReference>
<dbReference type="InterPro" id="IPR002110">
    <property type="entry name" value="Ankyrin_rpt"/>
</dbReference>
<protein>
    <submittedName>
        <fullName evidence="5">Ankyrin repeat-containing protein</fullName>
    </submittedName>
</protein>
<dbReference type="InterPro" id="IPR036770">
    <property type="entry name" value="Ankyrin_rpt-contain_sf"/>
</dbReference>
<sequence length="434" mass="51171">MTHNKKRNKNNIPKNSPLDGILNGEPCENISLNKILEGDIFEDATFEISGQSFPVYNRSFEEFRMIYEQITSTPQRKLYQRDYLFLIYHKDLYNGKLHKIQIVNYIKKHSITTYECDKISMTQLMCMCIYSQNDTNLELVKMFTNGYNINLKDNTGRTALAYSLKNPGNVKIIRFLLDYLQKIKPYDYSRIINEALIYWSKTDYLPDIKMAEILINAGALVNYKDSIDSNVLINIINNKNYKDISNLVKFLFEKGLNIHTFTKIKPTCDIFKSKYLGINFYDKIRWSTNIGKKIVKSVGNEDVFFDDLEPEYDLMDHFIERYKRDGSLRNISLLYDFGYRELPKIENNIIIDFAQNIINDIDFRESFSRKYGKDLIEKRNEIIYKPGSLRFEIINSNWNKNFGGVSDNKIIKFFGINDKIELEKIINNIYSENY</sequence>
<keyword evidence="1" id="KW-0489">Methyltransferase</keyword>
<feature type="region of interest" description="Disordered" evidence="4">
    <location>
        <begin position="1"/>
        <end position="20"/>
    </location>
</feature>
<dbReference type="Pfam" id="PF12796">
    <property type="entry name" value="Ank_2"/>
    <property type="match status" value="1"/>
</dbReference>
<dbReference type="GO" id="GO:0008168">
    <property type="term" value="F:methyltransferase activity"/>
    <property type="evidence" value="ECO:0007669"/>
    <property type="project" value="UniProtKB-KW"/>
</dbReference>
<keyword evidence="2" id="KW-0808">Transferase</keyword>
<keyword evidence="3" id="KW-0949">S-adenosyl-L-methionine</keyword>